<evidence type="ECO:0000313" key="2">
    <source>
        <dbReference type="Proteomes" id="UP000287239"/>
    </source>
</evidence>
<name>A0A429ZV71_9ENTE</name>
<organism evidence="1 2">
    <name type="scientific">Vagococcus salmoninarum</name>
    <dbReference type="NCBI Taxonomy" id="2739"/>
    <lineage>
        <taxon>Bacteria</taxon>
        <taxon>Bacillati</taxon>
        <taxon>Bacillota</taxon>
        <taxon>Bacilli</taxon>
        <taxon>Lactobacillales</taxon>
        <taxon>Enterococcaceae</taxon>
        <taxon>Vagococcus</taxon>
    </lineage>
</organism>
<dbReference type="Proteomes" id="UP000287239">
    <property type="component" value="Unassembled WGS sequence"/>
</dbReference>
<gene>
    <name evidence="1" type="ORF">CBF35_02320</name>
</gene>
<dbReference type="RefSeq" id="WP_126778271.1">
    <property type="nucleotide sequence ID" value="NZ_NGJU01000002.1"/>
</dbReference>
<evidence type="ECO:0008006" key="3">
    <source>
        <dbReference type="Google" id="ProtNLM"/>
    </source>
</evidence>
<evidence type="ECO:0000313" key="1">
    <source>
        <dbReference type="EMBL" id="RST97523.1"/>
    </source>
</evidence>
<comment type="caution">
    <text evidence="1">The sequence shown here is derived from an EMBL/GenBank/DDBJ whole genome shotgun (WGS) entry which is preliminary data.</text>
</comment>
<dbReference type="AlphaFoldDB" id="A0A429ZV71"/>
<dbReference type="OrthoDB" id="4876345at2"/>
<dbReference type="Gene3D" id="3.30.559.30">
    <property type="entry name" value="Nonribosomal peptide synthetase, condensation domain"/>
    <property type="match status" value="1"/>
</dbReference>
<dbReference type="EMBL" id="NGJU01000002">
    <property type="protein sequence ID" value="RST97523.1"/>
    <property type="molecule type" value="Genomic_DNA"/>
</dbReference>
<protein>
    <recommendedName>
        <fullName evidence="3">Alcohol acetyltransferase</fullName>
    </recommendedName>
</protein>
<dbReference type="GeneID" id="98567191"/>
<proteinExistence type="predicted"/>
<reference evidence="1 2" key="1">
    <citation type="submission" date="2017-05" db="EMBL/GenBank/DDBJ databases">
        <title>Vagococcus spp. assemblies.</title>
        <authorList>
            <person name="Gulvik C.A."/>
        </authorList>
    </citation>
    <scope>NUCLEOTIDE SEQUENCE [LARGE SCALE GENOMIC DNA]</scope>
    <source>
        <strain evidence="1 2">NCFB 2777</strain>
    </source>
</reference>
<dbReference type="SUPFAM" id="SSF52777">
    <property type="entry name" value="CoA-dependent acyltransferases"/>
    <property type="match status" value="1"/>
</dbReference>
<dbReference type="Gene3D" id="3.30.559.10">
    <property type="entry name" value="Chloramphenicol acetyltransferase-like domain"/>
    <property type="match status" value="1"/>
</dbReference>
<keyword evidence="2" id="KW-1185">Reference proteome</keyword>
<sequence>MYKWYRLDNAAKVFPSVTGERNSSVFRFAAILKEKIDPELLQQAVDIVMPRYPMFSVRLRRGIFWNYLDENKQPLKVQKEHTPPSKQMDTHGDGGYMLRVIYYEHRLSLEMFHALTDGSGAIEFFKSLLYYYFQLTGESFPAEGKVKLVEEAAIQEEVDDSFSKHYTPLYSESTRSLRSFHIRGVPYDNGDNSLIHGVMDSRQLNQIAKSYGGSITSYLAALMIYSIYQTRNNQRDAKRPIVIAIPVNLRPSFPSKTLRNFFNVINVGAYMTDEMTLAELVPMMQEMLIQKTTKTYLQSSINNNVNFERNVASKFVPLFVKHYFVRLGFDHLSESKKTITLTNLGRVDFPTPMYDLIEHMEISAYPTQKSPMACGLISCNDRLTISFIKNIVEADVIQFFFSHLATVEKLDVNVYSNELNLTFET</sequence>
<dbReference type="InterPro" id="IPR023213">
    <property type="entry name" value="CAT-like_dom_sf"/>
</dbReference>
<accession>A0A429ZV71</accession>